<accession>A0AC61QXD5</accession>
<dbReference type="Proteomes" id="UP000307720">
    <property type="component" value="Unassembled WGS sequence"/>
</dbReference>
<keyword evidence="2" id="KW-1185">Reference proteome</keyword>
<name>A0AC61QXD5_9FIRM</name>
<sequence>MPATCSSRKSLTAFSLMQTPGNGINISKIRKDYLHMQHTLNDVLRVTTDNYLASLDPANPPEPSVIEAELLDNIQIELALENGTREKGNKFKCPQTLEFQQIAKIVSYLYPVYRIETAGTNADTTYDLLAIYQSDGPDEGIYVTSDEVFRTLARQYNYKLTTREYNEFMTVLRDMVPRKSRCHEPNLIAVNNGIFDFDTKQLLPFTPELVFMAKSRINYNPNAQNITIHNPDDNTDWDVESWMHSLSDDDDIVNTLWEVLGAIVRPNVPWNKSAWFYSETGNNGKGTLCELMRQLCGDGSYASIPLSDMGKDFMLEPLTRATAIIVDENDVGTYIDKAANLKAIITNDAISINRKFKQALQYRFYGFMVQCLNEMPRIKDKSDSFWRRQLFIPFNKCFTGAERKYIKHDYLHRIEVLEYILYRVLHMTNYTLSEPDACKAALEEYKEFNDPVRQFVEEILPKCAWDLLPFTFLYDLYRAWFGKCNPNGSLVGKNIFLKEFKNLVKDNPNWICKTHIADGKVKDDNIRPLNRMDEPEYLIEEYQLTDWMNPLYMGGCNDWKRRCVPNLKTTYTGVLRATSSVNEDECA</sequence>
<gene>
    <name evidence="1" type="ORF">E5357_12140</name>
</gene>
<evidence type="ECO:0000313" key="2">
    <source>
        <dbReference type="Proteomes" id="UP000307720"/>
    </source>
</evidence>
<protein>
    <submittedName>
        <fullName evidence="1">Uncharacterized protein</fullName>
    </submittedName>
</protein>
<organism evidence="1 2">
    <name type="scientific">Hominisplanchenecus murintestinalis</name>
    <dbReference type="NCBI Taxonomy" id="2941517"/>
    <lineage>
        <taxon>Bacteria</taxon>
        <taxon>Bacillati</taxon>
        <taxon>Bacillota</taxon>
        <taxon>Clostridia</taxon>
        <taxon>Lachnospirales</taxon>
        <taxon>Lachnospiraceae</taxon>
        <taxon>Hominisplanchenecus</taxon>
    </lineage>
</organism>
<evidence type="ECO:0000313" key="1">
    <source>
        <dbReference type="EMBL" id="TGX97579.1"/>
    </source>
</evidence>
<dbReference type="EMBL" id="SRZB01000029">
    <property type="protein sequence ID" value="TGX97579.1"/>
    <property type="molecule type" value="Genomic_DNA"/>
</dbReference>
<comment type="caution">
    <text evidence="1">The sequence shown here is derived from an EMBL/GenBank/DDBJ whole genome shotgun (WGS) entry which is preliminary data.</text>
</comment>
<proteinExistence type="predicted"/>
<reference evidence="1" key="1">
    <citation type="submission" date="2019-04" db="EMBL/GenBank/DDBJ databases">
        <title>Microbes associate with the intestines of laboratory mice.</title>
        <authorList>
            <person name="Navarre W."/>
            <person name="Wong E."/>
            <person name="Huang K."/>
            <person name="Tropini C."/>
            <person name="Ng K."/>
            <person name="Yu B."/>
        </authorList>
    </citation>
    <scope>NUCLEOTIDE SEQUENCE</scope>
    <source>
        <strain evidence="1">NM72_1-8</strain>
    </source>
</reference>